<organism evidence="1 2">
    <name type="scientific">Ixodes persulcatus</name>
    <name type="common">Taiga tick</name>
    <dbReference type="NCBI Taxonomy" id="34615"/>
    <lineage>
        <taxon>Eukaryota</taxon>
        <taxon>Metazoa</taxon>
        <taxon>Ecdysozoa</taxon>
        <taxon>Arthropoda</taxon>
        <taxon>Chelicerata</taxon>
        <taxon>Arachnida</taxon>
        <taxon>Acari</taxon>
        <taxon>Parasitiformes</taxon>
        <taxon>Ixodida</taxon>
        <taxon>Ixodoidea</taxon>
        <taxon>Ixodidae</taxon>
        <taxon>Ixodinae</taxon>
        <taxon>Ixodes</taxon>
    </lineage>
</organism>
<evidence type="ECO:0000313" key="2">
    <source>
        <dbReference type="Proteomes" id="UP000805193"/>
    </source>
</evidence>
<dbReference type="Proteomes" id="UP000805193">
    <property type="component" value="Unassembled WGS sequence"/>
</dbReference>
<gene>
    <name evidence="1" type="ORF">HPB47_000037</name>
</gene>
<sequence length="70" mass="7220">MPSSVYVEEDKRKTRRLGGGARAASPGLPSVLPQERHVPPSLSTSLTAAAPGLARDVPADAASLLPLQFG</sequence>
<protein>
    <submittedName>
        <fullName evidence="1">Uncharacterized protein</fullName>
    </submittedName>
</protein>
<name>A0AC60PUJ8_IXOPE</name>
<evidence type="ECO:0000313" key="1">
    <source>
        <dbReference type="EMBL" id="KAG0424242.1"/>
    </source>
</evidence>
<dbReference type="EMBL" id="JABSTQ010010001">
    <property type="protein sequence ID" value="KAG0424242.1"/>
    <property type="molecule type" value="Genomic_DNA"/>
</dbReference>
<reference evidence="1 2" key="1">
    <citation type="journal article" date="2020" name="Cell">
        <title>Large-Scale Comparative Analyses of Tick Genomes Elucidate Their Genetic Diversity and Vector Capacities.</title>
        <authorList>
            <consortium name="Tick Genome and Microbiome Consortium (TIGMIC)"/>
            <person name="Jia N."/>
            <person name="Wang J."/>
            <person name="Shi W."/>
            <person name="Du L."/>
            <person name="Sun Y."/>
            <person name="Zhan W."/>
            <person name="Jiang J.F."/>
            <person name="Wang Q."/>
            <person name="Zhang B."/>
            <person name="Ji P."/>
            <person name="Bell-Sakyi L."/>
            <person name="Cui X.M."/>
            <person name="Yuan T.T."/>
            <person name="Jiang B.G."/>
            <person name="Yang W.F."/>
            <person name="Lam T.T."/>
            <person name="Chang Q.C."/>
            <person name="Ding S.J."/>
            <person name="Wang X.J."/>
            <person name="Zhu J.G."/>
            <person name="Ruan X.D."/>
            <person name="Zhao L."/>
            <person name="Wei J.T."/>
            <person name="Ye R.Z."/>
            <person name="Que T.C."/>
            <person name="Du C.H."/>
            <person name="Zhou Y.H."/>
            <person name="Cheng J.X."/>
            <person name="Dai P.F."/>
            <person name="Guo W.B."/>
            <person name="Han X.H."/>
            <person name="Huang E.J."/>
            <person name="Li L.F."/>
            <person name="Wei W."/>
            <person name="Gao Y.C."/>
            <person name="Liu J.Z."/>
            <person name="Shao H.Z."/>
            <person name="Wang X."/>
            <person name="Wang C.C."/>
            <person name="Yang T.C."/>
            <person name="Huo Q.B."/>
            <person name="Li W."/>
            <person name="Chen H.Y."/>
            <person name="Chen S.E."/>
            <person name="Zhou L.G."/>
            <person name="Ni X.B."/>
            <person name="Tian J.H."/>
            <person name="Sheng Y."/>
            <person name="Liu T."/>
            <person name="Pan Y.S."/>
            <person name="Xia L.Y."/>
            <person name="Li J."/>
            <person name="Zhao F."/>
            <person name="Cao W.C."/>
        </authorList>
    </citation>
    <scope>NUCLEOTIDE SEQUENCE [LARGE SCALE GENOMIC DNA]</scope>
    <source>
        <strain evidence="1">Iper-2018</strain>
    </source>
</reference>
<proteinExistence type="predicted"/>
<keyword evidence="2" id="KW-1185">Reference proteome</keyword>
<accession>A0AC60PUJ8</accession>
<comment type="caution">
    <text evidence="1">The sequence shown here is derived from an EMBL/GenBank/DDBJ whole genome shotgun (WGS) entry which is preliminary data.</text>
</comment>